<feature type="non-terminal residue" evidence="6">
    <location>
        <position position="213"/>
    </location>
</feature>
<dbReference type="AlphaFoldDB" id="A0A382N669"/>
<feature type="domain" description="Solute-binding protein family 5" evidence="5">
    <location>
        <begin position="80"/>
        <end position="143"/>
    </location>
</feature>
<proteinExistence type="inferred from homology"/>
<dbReference type="PROSITE" id="PS51257">
    <property type="entry name" value="PROKAR_LIPOPROTEIN"/>
    <property type="match status" value="1"/>
</dbReference>
<comment type="subcellular location">
    <subcellularLocation>
        <location evidence="1">Cell envelope</location>
    </subcellularLocation>
</comment>
<dbReference type="SUPFAM" id="SSF53850">
    <property type="entry name" value="Periplasmic binding protein-like II"/>
    <property type="match status" value="1"/>
</dbReference>
<evidence type="ECO:0000256" key="2">
    <source>
        <dbReference type="ARBA" id="ARBA00005695"/>
    </source>
</evidence>
<dbReference type="Pfam" id="PF00496">
    <property type="entry name" value="SBP_bac_5"/>
    <property type="match status" value="1"/>
</dbReference>
<dbReference type="Gene3D" id="3.90.76.10">
    <property type="entry name" value="Dipeptide-binding Protein, Domain 1"/>
    <property type="match status" value="1"/>
</dbReference>
<name>A0A382N669_9ZZZZ</name>
<evidence type="ECO:0000256" key="1">
    <source>
        <dbReference type="ARBA" id="ARBA00004196"/>
    </source>
</evidence>
<dbReference type="PANTHER" id="PTHR30290">
    <property type="entry name" value="PERIPLASMIC BINDING COMPONENT OF ABC TRANSPORTER"/>
    <property type="match status" value="1"/>
</dbReference>
<evidence type="ECO:0000313" key="6">
    <source>
        <dbReference type="EMBL" id="SVC56566.1"/>
    </source>
</evidence>
<protein>
    <recommendedName>
        <fullName evidence="5">Solute-binding protein family 5 domain-containing protein</fullName>
    </recommendedName>
</protein>
<dbReference type="GO" id="GO:0015833">
    <property type="term" value="P:peptide transport"/>
    <property type="evidence" value="ECO:0007669"/>
    <property type="project" value="TreeGrafter"/>
</dbReference>
<dbReference type="Gene3D" id="3.40.190.10">
    <property type="entry name" value="Periplasmic binding protein-like II"/>
    <property type="match status" value="1"/>
</dbReference>
<keyword evidence="3" id="KW-0813">Transport</keyword>
<evidence type="ECO:0000259" key="5">
    <source>
        <dbReference type="Pfam" id="PF00496"/>
    </source>
</evidence>
<gene>
    <name evidence="6" type="ORF">METZ01_LOCUS309420</name>
</gene>
<dbReference type="PANTHER" id="PTHR30290:SF10">
    <property type="entry name" value="PERIPLASMIC OLIGOPEPTIDE-BINDING PROTEIN-RELATED"/>
    <property type="match status" value="1"/>
</dbReference>
<reference evidence="6" key="1">
    <citation type="submission" date="2018-05" db="EMBL/GenBank/DDBJ databases">
        <authorList>
            <person name="Lanie J.A."/>
            <person name="Ng W.-L."/>
            <person name="Kazmierczak K.M."/>
            <person name="Andrzejewski T.M."/>
            <person name="Davidsen T.M."/>
            <person name="Wayne K.J."/>
            <person name="Tettelin H."/>
            <person name="Glass J.I."/>
            <person name="Rusch D."/>
            <person name="Podicherti R."/>
            <person name="Tsui H.-C.T."/>
            <person name="Winkler M.E."/>
        </authorList>
    </citation>
    <scope>NUCLEOTIDE SEQUENCE</scope>
</reference>
<keyword evidence="4" id="KW-0732">Signal</keyword>
<organism evidence="6">
    <name type="scientific">marine metagenome</name>
    <dbReference type="NCBI Taxonomy" id="408172"/>
    <lineage>
        <taxon>unclassified sequences</taxon>
        <taxon>metagenomes</taxon>
        <taxon>ecological metagenomes</taxon>
    </lineage>
</organism>
<evidence type="ECO:0000256" key="3">
    <source>
        <dbReference type="ARBA" id="ARBA00022448"/>
    </source>
</evidence>
<accession>A0A382N669</accession>
<dbReference type="EMBL" id="UINC01098215">
    <property type="protein sequence ID" value="SVC56566.1"/>
    <property type="molecule type" value="Genomic_DNA"/>
</dbReference>
<dbReference type="InterPro" id="IPR039424">
    <property type="entry name" value="SBP_5"/>
</dbReference>
<dbReference type="GO" id="GO:1904680">
    <property type="term" value="F:peptide transmembrane transporter activity"/>
    <property type="evidence" value="ECO:0007669"/>
    <property type="project" value="TreeGrafter"/>
</dbReference>
<evidence type="ECO:0000256" key="4">
    <source>
        <dbReference type="ARBA" id="ARBA00022729"/>
    </source>
</evidence>
<sequence>MKLLCSTFVFLFLAACSRPPTNVETGARDQVLHFGNGAEPKSIDPHVGTSVGANNIISALVEGLMAEDPKTLKSIPAGVAVKEPDVSADGRVYTFTFRDNAKWSNGDSVKPSDFEFSWHRMLNPELGARYAEFLYDIKNARRYNLGRKCDGGLWLLNSEKVEAAAHAETWANLNEAEQNATWAALKPPKDSEAKPACPFCKKQLAVPVWDDWK</sequence>
<comment type="similarity">
    <text evidence="2">Belongs to the bacterial solute-binding protein 5 family.</text>
</comment>
<dbReference type="GO" id="GO:0030313">
    <property type="term" value="C:cell envelope"/>
    <property type="evidence" value="ECO:0007669"/>
    <property type="project" value="UniProtKB-SubCell"/>
</dbReference>
<dbReference type="InterPro" id="IPR000914">
    <property type="entry name" value="SBP_5_dom"/>
</dbReference>